<evidence type="ECO:0000313" key="2">
    <source>
        <dbReference type="Proteomes" id="UP000663841"/>
    </source>
</evidence>
<reference evidence="1" key="1">
    <citation type="submission" date="2021-01" db="EMBL/GenBank/DDBJ databases">
        <authorList>
            <person name="Kaushik A."/>
        </authorList>
    </citation>
    <scope>NUCLEOTIDE SEQUENCE</scope>
    <source>
        <strain evidence="1">AG3-T5</strain>
    </source>
</reference>
<comment type="caution">
    <text evidence="1">The sequence shown here is derived from an EMBL/GenBank/DDBJ whole genome shotgun (WGS) entry which is preliminary data.</text>
</comment>
<evidence type="ECO:0008006" key="3">
    <source>
        <dbReference type="Google" id="ProtNLM"/>
    </source>
</evidence>
<protein>
    <recommendedName>
        <fullName evidence="3">F-box domain-containing protein</fullName>
    </recommendedName>
</protein>
<organism evidence="1 2">
    <name type="scientific">Rhizoctonia solani</name>
    <dbReference type="NCBI Taxonomy" id="456999"/>
    <lineage>
        <taxon>Eukaryota</taxon>
        <taxon>Fungi</taxon>
        <taxon>Dikarya</taxon>
        <taxon>Basidiomycota</taxon>
        <taxon>Agaricomycotina</taxon>
        <taxon>Agaricomycetes</taxon>
        <taxon>Cantharellales</taxon>
        <taxon>Ceratobasidiaceae</taxon>
        <taxon>Rhizoctonia</taxon>
    </lineage>
</organism>
<proteinExistence type="predicted"/>
<name>A0A8H3AYP8_9AGAM</name>
<dbReference type="AlphaFoldDB" id="A0A8H3AYP8"/>
<sequence>MYPIGKLNHANDASHRVQSQSSNIVLIDSLSFEVMSIIFLLSTGCSTSHGARLDAPRRYPNDLLQVCSRWRQIALASPKLWSHIDLDLSADSPAWNNYLLKRANMFVTRSKEVPLELHISTKFASTIEGLTEFCKSAAPRLQSLDLETRDDLEPPFSHEPSWLVALVSGATSGTPTRLRWKSRGGKASYLIGVDSMDMGRAHIRMTFLEQQLEEFLSSVTTLQLENVYPFWTSRAYHGLVELILDGDSNIRIEVKYLELEGILKASPGLQILRFGLKVIVEEGHVSYSRVELNELKSLCLTSRHRASQEAVLNTVHLGKTPLELIIDATESTYSALASSCWVELYNFAARSRITVLRIQGAEVAEFCQDTNLDPIGLLQSFPQLEVLVLDSLRFGQLAMRHFFGMGNKPILLTPTVHDPSQFVNRLRLLRLIQCTVIWTDLRRTLEMRLAEKLVLHGCQIFAHHSEETEVKTRLRHVGPFVELNDPQPH</sequence>
<accession>A0A8H3AYP8</accession>
<gene>
    <name evidence="1" type="ORF">RDB_LOCUS104648</name>
</gene>
<evidence type="ECO:0000313" key="1">
    <source>
        <dbReference type="EMBL" id="CAE6443605.1"/>
    </source>
</evidence>
<dbReference type="EMBL" id="CAJMWW010000102">
    <property type="protein sequence ID" value="CAE6443605.1"/>
    <property type="molecule type" value="Genomic_DNA"/>
</dbReference>
<dbReference type="Proteomes" id="UP000663841">
    <property type="component" value="Unassembled WGS sequence"/>
</dbReference>